<dbReference type="PANTHER" id="PTHR43591:SF24">
    <property type="entry name" value="2-METHOXY-6-POLYPRENYL-1,4-BENZOQUINOL METHYLASE, MITOCHONDRIAL"/>
    <property type="match status" value="1"/>
</dbReference>
<sequence>MASQTPVQNDMADITALSGNIVVETFDDSNSEYADSFDTTTLKSSILVYVYENGRRYHPYHGGQYPLPNDEYTNSEQIIYSLDMYHHICTLLLDGRLFLSPLDNPQRILDIGTGTGVWALDAAKTYPSAEVIGIDLSPIHPVCQQTVRFEIGGAENDWTFPPVHCQPGGYIELVEAQAGAKSDDNTIPEGAAILKLFDHWQAGAQKLGLNLIDGEKLKKWAVDAGFEDVQLYTFKQPWDAWPADKNFKTLGRCMLMNCETELMAYSLAIFTRVLGMSQEDAEKVCDLALGDVRNRKMHIYNYHWHVIARKPLVDKK</sequence>
<keyword evidence="1" id="KW-0808">Transferase</keyword>
<dbReference type="OrthoDB" id="2013972at2759"/>
<dbReference type="EMBL" id="ML120368">
    <property type="protein sequence ID" value="RPB02319.1"/>
    <property type="molecule type" value="Genomic_DNA"/>
</dbReference>
<dbReference type="GO" id="GO:0032259">
    <property type="term" value="P:methylation"/>
    <property type="evidence" value="ECO:0007669"/>
    <property type="project" value="UniProtKB-KW"/>
</dbReference>
<proteinExistence type="predicted"/>
<accession>A0A3N4JZ29</accession>
<name>A0A3N4JZ29_9PEZI</name>
<dbReference type="SUPFAM" id="SSF53335">
    <property type="entry name" value="S-adenosyl-L-methionine-dependent methyltransferases"/>
    <property type="match status" value="1"/>
</dbReference>
<dbReference type="InterPro" id="IPR029063">
    <property type="entry name" value="SAM-dependent_MTases_sf"/>
</dbReference>
<keyword evidence="1" id="KW-0489">Methyltransferase</keyword>
<dbReference type="AlphaFoldDB" id="A0A3N4JZ29"/>
<gene>
    <name evidence="1" type="ORF">L873DRAFT_1834170</name>
</gene>
<dbReference type="Proteomes" id="UP000276215">
    <property type="component" value="Unassembled WGS sequence"/>
</dbReference>
<dbReference type="Pfam" id="PF13489">
    <property type="entry name" value="Methyltransf_23"/>
    <property type="match status" value="1"/>
</dbReference>
<reference evidence="1 2" key="1">
    <citation type="journal article" date="2018" name="Nat. Ecol. Evol.">
        <title>Pezizomycetes genomes reveal the molecular basis of ectomycorrhizal truffle lifestyle.</title>
        <authorList>
            <person name="Murat C."/>
            <person name="Payen T."/>
            <person name="Noel B."/>
            <person name="Kuo A."/>
            <person name="Morin E."/>
            <person name="Chen J."/>
            <person name="Kohler A."/>
            <person name="Krizsan K."/>
            <person name="Balestrini R."/>
            <person name="Da Silva C."/>
            <person name="Montanini B."/>
            <person name="Hainaut M."/>
            <person name="Levati E."/>
            <person name="Barry K.W."/>
            <person name="Belfiori B."/>
            <person name="Cichocki N."/>
            <person name="Clum A."/>
            <person name="Dockter R.B."/>
            <person name="Fauchery L."/>
            <person name="Guy J."/>
            <person name="Iotti M."/>
            <person name="Le Tacon F."/>
            <person name="Lindquist E.A."/>
            <person name="Lipzen A."/>
            <person name="Malagnac F."/>
            <person name="Mello A."/>
            <person name="Molinier V."/>
            <person name="Miyauchi S."/>
            <person name="Poulain J."/>
            <person name="Riccioni C."/>
            <person name="Rubini A."/>
            <person name="Sitrit Y."/>
            <person name="Splivallo R."/>
            <person name="Traeger S."/>
            <person name="Wang M."/>
            <person name="Zifcakova L."/>
            <person name="Wipf D."/>
            <person name="Zambonelli A."/>
            <person name="Paolocci F."/>
            <person name="Nowrousian M."/>
            <person name="Ottonello S."/>
            <person name="Baldrian P."/>
            <person name="Spatafora J.W."/>
            <person name="Henrissat B."/>
            <person name="Nagy L.G."/>
            <person name="Aury J.M."/>
            <person name="Wincker P."/>
            <person name="Grigoriev I.V."/>
            <person name="Bonfante P."/>
            <person name="Martin F.M."/>
        </authorList>
    </citation>
    <scope>NUCLEOTIDE SEQUENCE [LARGE SCALE GENOMIC DNA]</scope>
    <source>
        <strain evidence="1 2">120613-1</strain>
    </source>
</reference>
<protein>
    <submittedName>
        <fullName evidence="1">S-adenosyl-L-methionine-dependent methyltransferase</fullName>
    </submittedName>
</protein>
<evidence type="ECO:0000313" key="2">
    <source>
        <dbReference type="Proteomes" id="UP000276215"/>
    </source>
</evidence>
<organism evidence="1 2">
    <name type="scientific">Choiromyces venosus 120613-1</name>
    <dbReference type="NCBI Taxonomy" id="1336337"/>
    <lineage>
        <taxon>Eukaryota</taxon>
        <taxon>Fungi</taxon>
        <taxon>Dikarya</taxon>
        <taxon>Ascomycota</taxon>
        <taxon>Pezizomycotina</taxon>
        <taxon>Pezizomycetes</taxon>
        <taxon>Pezizales</taxon>
        <taxon>Tuberaceae</taxon>
        <taxon>Choiromyces</taxon>
    </lineage>
</organism>
<keyword evidence="2" id="KW-1185">Reference proteome</keyword>
<dbReference type="Gene3D" id="3.40.50.150">
    <property type="entry name" value="Vaccinia Virus protein VP39"/>
    <property type="match status" value="1"/>
</dbReference>
<dbReference type="GO" id="GO:0008168">
    <property type="term" value="F:methyltransferase activity"/>
    <property type="evidence" value="ECO:0007669"/>
    <property type="project" value="UniProtKB-KW"/>
</dbReference>
<dbReference type="STRING" id="1336337.A0A3N4JZ29"/>
<evidence type="ECO:0000313" key="1">
    <source>
        <dbReference type="EMBL" id="RPB02319.1"/>
    </source>
</evidence>
<dbReference type="CDD" id="cd02440">
    <property type="entry name" value="AdoMet_MTases"/>
    <property type="match status" value="1"/>
</dbReference>
<dbReference type="PANTHER" id="PTHR43591">
    <property type="entry name" value="METHYLTRANSFERASE"/>
    <property type="match status" value="1"/>
</dbReference>